<accession>A0A3S9PWY4</accession>
<dbReference type="InterPro" id="IPR036388">
    <property type="entry name" value="WH-like_DNA-bd_sf"/>
</dbReference>
<keyword evidence="4" id="KW-1185">Reference proteome</keyword>
<dbReference type="Gene3D" id="1.10.10.10">
    <property type="entry name" value="Winged helix-like DNA-binding domain superfamily/Winged helix DNA-binding domain"/>
    <property type="match status" value="1"/>
</dbReference>
<dbReference type="GO" id="GO:0003700">
    <property type="term" value="F:DNA-binding transcription factor activity"/>
    <property type="evidence" value="ECO:0007669"/>
    <property type="project" value="InterPro"/>
</dbReference>
<dbReference type="KEGG" id="flh:EJ997_05465"/>
<feature type="region of interest" description="Disordered" evidence="1">
    <location>
        <begin position="1"/>
        <end position="49"/>
    </location>
</feature>
<feature type="domain" description="HTH marR-type" evidence="2">
    <location>
        <begin position="69"/>
        <end position="205"/>
    </location>
</feature>
<name>A0A3S9PWY4_9ACTO</name>
<dbReference type="Pfam" id="PF01047">
    <property type="entry name" value="MarR"/>
    <property type="match status" value="1"/>
</dbReference>
<sequence length="217" mass="24435">MSQSWSSEPSTPNLSSLNKNYTRCNNRGTVNDKSPQSAKPSGMFSLRANSPSGELLDLSGLEEEDIEQISALMNSLGNLREAERRVSEASATYMALNETDMRALHFLIVCENLEQDVTASSITRHLRVSPATTTKLLDRLEKGGHITRSPHPTDRRATTIHITRETRKAAYESVGAMQSRRFHAAARLNREERDIVIRFLVDMTEQIDMKHADWAQH</sequence>
<evidence type="ECO:0000313" key="4">
    <source>
        <dbReference type="Proteomes" id="UP000280344"/>
    </source>
</evidence>
<dbReference type="SMART" id="SM00347">
    <property type="entry name" value="HTH_MARR"/>
    <property type="match status" value="1"/>
</dbReference>
<dbReference type="OrthoDB" id="162531at2"/>
<evidence type="ECO:0000313" key="3">
    <source>
        <dbReference type="EMBL" id="AZQ76869.1"/>
    </source>
</evidence>
<dbReference type="GO" id="GO:0006950">
    <property type="term" value="P:response to stress"/>
    <property type="evidence" value="ECO:0007669"/>
    <property type="project" value="TreeGrafter"/>
</dbReference>
<dbReference type="Proteomes" id="UP000280344">
    <property type="component" value="Chromosome"/>
</dbReference>
<dbReference type="SUPFAM" id="SSF46785">
    <property type="entry name" value="Winged helix' DNA-binding domain"/>
    <property type="match status" value="1"/>
</dbReference>
<dbReference type="PANTHER" id="PTHR33164:SF43">
    <property type="entry name" value="HTH-TYPE TRANSCRIPTIONAL REPRESSOR YETL"/>
    <property type="match status" value="1"/>
</dbReference>
<protein>
    <submittedName>
        <fullName evidence="3">MarR family transcriptional regulator</fullName>
    </submittedName>
</protein>
<evidence type="ECO:0000256" key="1">
    <source>
        <dbReference type="SAM" id="MobiDB-lite"/>
    </source>
</evidence>
<dbReference type="InterPro" id="IPR039422">
    <property type="entry name" value="MarR/SlyA-like"/>
</dbReference>
<dbReference type="PANTHER" id="PTHR33164">
    <property type="entry name" value="TRANSCRIPTIONAL REGULATOR, MARR FAMILY"/>
    <property type="match status" value="1"/>
</dbReference>
<feature type="compositionally biased region" description="Polar residues" evidence="1">
    <location>
        <begin position="1"/>
        <end position="39"/>
    </location>
</feature>
<gene>
    <name evidence="3" type="ORF">EJ997_05465</name>
</gene>
<dbReference type="PROSITE" id="PS50995">
    <property type="entry name" value="HTH_MARR_2"/>
    <property type="match status" value="1"/>
</dbReference>
<organism evidence="3 4">
    <name type="scientific">Flaviflexus ciconiae</name>
    <dbReference type="NCBI Taxonomy" id="2496867"/>
    <lineage>
        <taxon>Bacteria</taxon>
        <taxon>Bacillati</taxon>
        <taxon>Actinomycetota</taxon>
        <taxon>Actinomycetes</taxon>
        <taxon>Actinomycetales</taxon>
        <taxon>Actinomycetaceae</taxon>
        <taxon>Flaviflexus</taxon>
    </lineage>
</organism>
<dbReference type="AlphaFoldDB" id="A0A3S9PWY4"/>
<dbReference type="InterPro" id="IPR036390">
    <property type="entry name" value="WH_DNA-bd_sf"/>
</dbReference>
<evidence type="ECO:0000259" key="2">
    <source>
        <dbReference type="PROSITE" id="PS50995"/>
    </source>
</evidence>
<dbReference type="EMBL" id="CP034593">
    <property type="protein sequence ID" value="AZQ76869.1"/>
    <property type="molecule type" value="Genomic_DNA"/>
</dbReference>
<reference evidence="3 4" key="1">
    <citation type="submission" date="2018-12" db="EMBL/GenBank/DDBJ databases">
        <title>Complete genome sequence of Flaviflexus sp. H23T48.</title>
        <authorList>
            <person name="Bae J.-W."/>
            <person name="Lee J.-Y."/>
        </authorList>
    </citation>
    <scope>NUCLEOTIDE SEQUENCE [LARGE SCALE GENOMIC DNA]</scope>
    <source>
        <strain evidence="3 4">H23T48</strain>
    </source>
</reference>
<proteinExistence type="predicted"/>
<dbReference type="InterPro" id="IPR000835">
    <property type="entry name" value="HTH_MarR-typ"/>
</dbReference>